<feature type="transmembrane region" description="Helical" evidence="10">
    <location>
        <begin position="1097"/>
        <end position="1123"/>
    </location>
</feature>
<evidence type="ECO:0000256" key="5">
    <source>
        <dbReference type="ARBA" id="ARBA00023049"/>
    </source>
</evidence>
<feature type="binding site" evidence="8">
    <location>
        <position position="386"/>
    </location>
    <ligand>
        <name>Zn(2+)</name>
        <dbReference type="ChEBI" id="CHEBI:29105"/>
        <note>catalytic</note>
    </ligand>
</feature>
<keyword evidence="3" id="KW-0378">Hydrolase</keyword>
<keyword evidence="10" id="KW-0812">Transmembrane</keyword>
<evidence type="ECO:0000256" key="2">
    <source>
        <dbReference type="ARBA" id="ARBA00022723"/>
    </source>
</evidence>
<keyword evidence="6" id="KW-1015">Disulfide bond</keyword>
<evidence type="ECO:0000313" key="13">
    <source>
        <dbReference type="RefSeq" id="XP_022324373.1"/>
    </source>
</evidence>
<feature type="compositionally biased region" description="Polar residues" evidence="9">
    <location>
        <begin position="718"/>
        <end position="769"/>
    </location>
</feature>
<dbReference type="Gene3D" id="3.40.390.10">
    <property type="entry name" value="Collagenase (Catalytic Domain)"/>
    <property type="match status" value="1"/>
</dbReference>
<feature type="active site" evidence="8">
    <location>
        <position position="383"/>
    </location>
</feature>
<evidence type="ECO:0000256" key="1">
    <source>
        <dbReference type="ARBA" id="ARBA00022670"/>
    </source>
</evidence>
<dbReference type="GO" id="GO:0046872">
    <property type="term" value="F:metal ion binding"/>
    <property type="evidence" value="ECO:0007669"/>
    <property type="project" value="UniProtKB-KW"/>
</dbReference>
<evidence type="ECO:0000256" key="4">
    <source>
        <dbReference type="ARBA" id="ARBA00022833"/>
    </source>
</evidence>
<keyword evidence="10" id="KW-1133">Transmembrane helix</keyword>
<dbReference type="Gene3D" id="3.40.1620.60">
    <property type="match status" value="1"/>
</dbReference>
<feature type="compositionally biased region" description="Low complexity" evidence="9">
    <location>
        <begin position="900"/>
        <end position="911"/>
    </location>
</feature>
<sequence>MISYTCMEMDYSPHFYILLALAVISTSEFSVQGFQLPLPNDIDGEDLGEVVVNVKENGARYRRSADGVSVPAKNMDIIFTLNESNIDLHLQRRDEITSNVPIFTMDGEGSVIKEFIQNKNNIFFYQDVERFAAFYVETSEDSSCFFGTFEDQNNEFFLEPKDLDCKPGTGQSLFKVLKVKHRNFTYSDYIQSKTRSMDLSPDSDSHSDEKRSVPEYKIEMLLITDYAIYNYWYSQSKASTTAEKDMDAKFNIRQYYAWVINGMDVRYKNIQTAAYKISIVYAGIYIADTAAKSGFTEYFKDSSSPRPGVDSSAALTNGTNWIQSTSGLPAHDHAMMFTRYDLTSDGSSSNKGLAYLSVVCKPNSASIVEDDFDFVILTVAAHELGHSLGAMHDEYDNKCFKSDAYIMAPSAGVPVNTNPWKFSPCSTNEFTTYINSLNKEGRNCMTSLSPTFDPTALNQFTNLPGQVYDVDGLCKQIHGNGSSFCRFPYKGDYSSLCLSVYCWKTDGSGKCVGSSGVDGLQCGNKKLCSSGVCTYDVCAPHADESCLFGDDPSFVLKYVSGASKTCADVPSSPSMCYNEDAKSACCKTCSRFYTGRPGCEYGDKTTGCSQAYCPQYKDTLCCGYCYTGAAISTVPSPTEGPNLCKITTYKQNTPSSTIKTMQSTRETITKMQSSTTARADKTTSSTLNRSKTQPSTTSRDLLSPTSSAVTTTPSVVTNLKNTTSSTIKTMQSTRETKTEIQSSTTARADKTTSSTLNRSKTQPSTTSRDLLSPTSSAVTTTPSVVTNLKNTTSSTIKTMQSTRETKTEIQSSTTARADKTTSSTSNRSKTQPSTTSRDLLTSSAVTTSPTVGTNLKEEETLYSCSVVFQKNSTSSTIKTMQSTRETKTEIQSITTAGADKTTSSTSNRSKTQPSTTILDVLSSTSSAVTTTTSVMTNLKEVVFSFIIQMDITITEDLSNRAQYHAVKEKSEIALINIYKIKLGDSFKSCNVTGLKKGSLIVDYDVYTKSVSSATANIVSANQDLVSGKANVTYDGKAAPVSSMAFKDKSGKTVNFTSTTTQCEVLEASNPCTIGSQCVEEQTGPVCRAVPTEKGFDGLLIVIIIVSIVLIIVIVVAVALYILCRRKPTPKKFKNEDPKY</sequence>
<evidence type="ECO:0000256" key="6">
    <source>
        <dbReference type="ARBA" id="ARBA00023157"/>
    </source>
</evidence>
<feature type="compositionally biased region" description="Low complexity" evidence="9">
    <location>
        <begin position="820"/>
        <end position="830"/>
    </location>
</feature>
<proteinExistence type="predicted"/>
<dbReference type="GO" id="GO:0004222">
    <property type="term" value="F:metalloendopeptidase activity"/>
    <property type="evidence" value="ECO:0007669"/>
    <property type="project" value="InterPro"/>
</dbReference>
<dbReference type="KEGG" id="cvn:111125153"/>
<dbReference type="GeneID" id="111125153"/>
<keyword evidence="10" id="KW-0472">Membrane</keyword>
<dbReference type="InterPro" id="IPR041645">
    <property type="entry name" value="ADAMTS_CR_2"/>
</dbReference>
<feature type="region of interest" description="Disordered" evidence="9">
    <location>
        <begin position="878"/>
        <end position="912"/>
    </location>
</feature>
<dbReference type="PANTHER" id="PTHR11905:SF159">
    <property type="entry name" value="ADAM METALLOPROTEASE"/>
    <property type="match status" value="1"/>
</dbReference>
<evidence type="ECO:0000256" key="7">
    <source>
        <dbReference type="ARBA" id="ARBA00023180"/>
    </source>
</evidence>
<organism evidence="12 13">
    <name type="scientific">Crassostrea virginica</name>
    <name type="common">Eastern oyster</name>
    <dbReference type="NCBI Taxonomy" id="6565"/>
    <lineage>
        <taxon>Eukaryota</taxon>
        <taxon>Metazoa</taxon>
        <taxon>Spiralia</taxon>
        <taxon>Lophotrochozoa</taxon>
        <taxon>Mollusca</taxon>
        <taxon>Bivalvia</taxon>
        <taxon>Autobranchia</taxon>
        <taxon>Pteriomorphia</taxon>
        <taxon>Ostreida</taxon>
        <taxon>Ostreoidea</taxon>
        <taxon>Ostreidae</taxon>
        <taxon>Crassostrea</taxon>
    </lineage>
</organism>
<feature type="compositionally biased region" description="Polar residues" evidence="9">
    <location>
        <begin position="655"/>
        <end position="700"/>
    </location>
</feature>
<keyword evidence="7" id="KW-0325">Glycoprotein</keyword>
<name>A0A8B8D8C1_CRAVI</name>
<dbReference type="AlphaFoldDB" id="A0A8B8D8C1"/>
<feature type="compositionally biased region" description="Polar residues" evidence="9">
    <location>
        <begin position="787"/>
        <end position="815"/>
    </location>
</feature>
<evidence type="ECO:0000256" key="3">
    <source>
        <dbReference type="ARBA" id="ARBA00022801"/>
    </source>
</evidence>
<dbReference type="PANTHER" id="PTHR11905">
    <property type="entry name" value="ADAM A DISINTEGRIN AND METALLOPROTEASE DOMAIN"/>
    <property type="match status" value="1"/>
</dbReference>
<dbReference type="GO" id="GO:0006509">
    <property type="term" value="P:membrane protein ectodomain proteolysis"/>
    <property type="evidence" value="ECO:0007669"/>
    <property type="project" value="TreeGrafter"/>
</dbReference>
<evidence type="ECO:0000259" key="11">
    <source>
        <dbReference type="PROSITE" id="PS50215"/>
    </source>
</evidence>
<dbReference type="Pfam" id="PF17771">
    <property type="entry name" value="ADAMTS_CR_2"/>
    <property type="match status" value="1"/>
</dbReference>
<evidence type="ECO:0000256" key="8">
    <source>
        <dbReference type="PROSITE-ProRule" id="PRU00276"/>
    </source>
</evidence>
<feature type="compositionally biased region" description="Polar residues" evidence="9">
    <location>
        <begin position="878"/>
        <end position="895"/>
    </location>
</feature>
<dbReference type="SUPFAM" id="SSF55486">
    <property type="entry name" value="Metalloproteases ('zincins'), catalytic domain"/>
    <property type="match status" value="1"/>
</dbReference>
<dbReference type="PROSITE" id="PS50215">
    <property type="entry name" value="ADAM_MEPRO"/>
    <property type="match status" value="1"/>
</dbReference>
<feature type="compositionally biased region" description="Low complexity" evidence="9">
    <location>
        <begin position="703"/>
        <end position="717"/>
    </location>
</feature>
<accession>A0A8B8D8C1</accession>
<feature type="domain" description="Peptidase M12B" evidence="11">
    <location>
        <begin position="216"/>
        <end position="436"/>
    </location>
</feature>
<protein>
    <submittedName>
        <fullName evidence="13">Uncharacterized protein LOC111125153 isoform X1</fullName>
    </submittedName>
</protein>
<dbReference type="Pfam" id="PF01421">
    <property type="entry name" value="Reprolysin"/>
    <property type="match status" value="1"/>
</dbReference>
<dbReference type="RefSeq" id="XP_022324373.1">
    <property type="nucleotide sequence ID" value="XM_022468665.1"/>
</dbReference>
<keyword evidence="1" id="KW-0645">Protease</keyword>
<comment type="caution">
    <text evidence="8">Lacks conserved residue(s) required for the propagation of feature annotation.</text>
</comment>
<evidence type="ECO:0000256" key="10">
    <source>
        <dbReference type="SAM" id="Phobius"/>
    </source>
</evidence>
<keyword evidence="4 8" id="KW-0862">Zinc</keyword>
<feature type="compositionally biased region" description="Low complexity" evidence="9">
    <location>
        <begin position="772"/>
        <end position="786"/>
    </location>
</feature>
<evidence type="ECO:0000256" key="9">
    <source>
        <dbReference type="SAM" id="MobiDB-lite"/>
    </source>
</evidence>
<dbReference type="Proteomes" id="UP000694844">
    <property type="component" value="Chromosome 3"/>
</dbReference>
<reference evidence="13" key="1">
    <citation type="submission" date="2025-08" db="UniProtKB">
        <authorList>
            <consortium name="RefSeq"/>
        </authorList>
    </citation>
    <scope>IDENTIFICATION</scope>
    <source>
        <tissue evidence="13">Whole sample</tissue>
    </source>
</reference>
<evidence type="ECO:0000313" key="12">
    <source>
        <dbReference type="Proteomes" id="UP000694844"/>
    </source>
</evidence>
<feature type="region of interest" description="Disordered" evidence="9">
    <location>
        <begin position="655"/>
        <end position="852"/>
    </location>
</feature>
<feature type="binding site" evidence="8">
    <location>
        <position position="382"/>
    </location>
    <ligand>
        <name>Zn(2+)</name>
        <dbReference type="ChEBI" id="CHEBI:29105"/>
        <note>catalytic</note>
    </ligand>
</feature>
<gene>
    <name evidence="13" type="primary">LOC111125153</name>
</gene>
<feature type="binding site" evidence="8">
    <location>
        <position position="392"/>
    </location>
    <ligand>
        <name>Zn(2+)</name>
        <dbReference type="ChEBI" id="CHEBI:29105"/>
        <note>catalytic</note>
    </ligand>
</feature>
<dbReference type="InterPro" id="IPR001590">
    <property type="entry name" value="Peptidase_M12B"/>
</dbReference>
<feature type="compositionally biased region" description="Polar residues" evidence="9">
    <location>
        <begin position="831"/>
        <end position="852"/>
    </location>
</feature>
<keyword evidence="5" id="KW-0482">Metalloprotease</keyword>
<keyword evidence="12" id="KW-1185">Reference proteome</keyword>
<keyword evidence="2 8" id="KW-0479">Metal-binding</keyword>
<dbReference type="InterPro" id="IPR024079">
    <property type="entry name" value="MetalloPept_cat_dom_sf"/>
</dbReference>
<dbReference type="OrthoDB" id="6097485at2759"/>